<feature type="transmembrane region" description="Helical" evidence="1">
    <location>
        <begin position="119"/>
        <end position="136"/>
    </location>
</feature>
<accession>A0A6J6M4F8</accession>
<reference evidence="3" key="1">
    <citation type="submission" date="2020-05" db="EMBL/GenBank/DDBJ databases">
        <authorList>
            <person name="Chiriac C."/>
            <person name="Salcher M."/>
            <person name="Ghai R."/>
            <person name="Kavagutti S V."/>
        </authorList>
    </citation>
    <scope>NUCLEOTIDE SEQUENCE</scope>
</reference>
<dbReference type="InterPro" id="IPR000045">
    <property type="entry name" value="Prepilin_IV_endopep_pep"/>
</dbReference>
<dbReference type="EMBL" id="CAEZXN010000002">
    <property type="protein sequence ID" value="CAB4684862.1"/>
    <property type="molecule type" value="Genomic_DNA"/>
</dbReference>
<sequence length="137" mass="14790">MQQSIFELVGAALFLLALSICDIRTLRIPNRATALFLLWESLCIAAKEEFPSGSLGLSLLTALLWGVLALSLGMGGGDFKLLFPLALLLRSPAHLFYMLSLAATLGGLFSLAKRYRLTKALPFAPFLAGSALIVLFF</sequence>
<dbReference type="AlphaFoldDB" id="A0A6J6M4F8"/>
<keyword evidence="1" id="KW-1133">Transmembrane helix</keyword>
<dbReference type="EMBL" id="CAEZXB010000003">
    <property type="protein sequence ID" value="CAB4669157.1"/>
    <property type="molecule type" value="Genomic_DNA"/>
</dbReference>
<feature type="domain" description="Prepilin type IV endopeptidase peptidase" evidence="2">
    <location>
        <begin position="12"/>
        <end position="110"/>
    </location>
</feature>
<keyword evidence="1" id="KW-0472">Membrane</keyword>
<name>A0A6J6M4F8_9ZZZZ</name>
<protein>
    <submittedName>
        <fullName evidence="3">Unannotated protein</fullName>
    </submittedName>
</protein>
<proteinExistence type="predicted"/>
<dbReference type="EMBL" id="CAFBAA010000019">
    <property type="protein sequence ID" value="CAB4843349.1"/>
    <property type="molecule type" value="Genomic_DNA"/>
</dbReference>
<dbReference type="GO" id="GO:0016020">
    <property type="term" value="C:membrane"/>
    <property type="evidence" value="ECO:0007669"/>
    <property type="project" value="InterPro"/>
</dbReference>
<dbReference type="GO" id="GO:0004190">
    <property type="term" value="F:aspartic-type endopeptidase activity"/>
    <property type="evidence" value="ECO:0007669"/>
    <property type="project" value="InterPro"/>
</dbReference>
<dbReference type="Gene3D" id="1.20.120.1220">
    <property type="match status" value="1"/>
</dbReference>
<feature type="transmembrane region" description="Helical" evidence="1">
    <location>
        <begin position="54"/>
        <end position="74"/>
    </location>
</feature>
<evidence type="ECO:0000256" key="1">
    <source>
        <dbReference type="SAM" id="Phobius"/>
    </source>
</evidence>
<gene>
    <name evidence="3" type="ORF">UFOPK2342_00328</name>
    <name evidence="4" type="ORF">UFOPK2423_00196</name>
    <name evidence="5" type="ORF">UFOPK3266_00863</name>
</gene>
<evidence type="ECO:0000259" key="2">
    <source>
        <dbReference type="Pfam" id="PF01478"/>
    </source>
</evidence>
<feature type="transmembrane region" description="Helical" evidence="1">
    <location>
        <begin position="94"/>
        <end position="112"/>
    </location>
</feature>
<evidence type="ECO:0000313" key="3">
    <source>
        <dbReference type="EMBL" id="CAB4669157.1"/>
    </source>
</evidence>
<organism evidence="3">
    <name type="scientific">freshwater metagenome</name>
    <dbReference type="NCBI Taxonomy" id="449393"/>
    <lineage>
        <taxon>unclassified sequences</taxon>
        <taxon>metagenomes</taxon>
        <taxon>ecological metagenomes</taxon>
    </lineage>
</organism>
<dbReference type="Pfam" id="PF01478">
    <property type="entry name" value="Peptidase_A24"/>
    <property type="match status" value="1"/>
</dbReference>
<evidence type="ECO:0000313" key="4">
    <source>
        <dbReference type="EMBL" id="CAB4684862.1"/>
    </source>
</evidence>
<evidence type="ECO:0000313" key="5">
    <source>
        <dbReference type="EMBL" id="CAB4843349.1"/>
    </source>
</evidence>
<keyword evidence="1" id="KW-0812">Transmembrane</keyword>